<dbReference type="InterPro" id="IPR051397">
    <property type="entry name" value="Zn-ADH-like_protein"/>
</dbReference>
<keyword evidence="3" id="KW-1185">Reference proteome</keyword>
<dbReference type="GO" id="GO:0016491">
    <property type="term" value="F:oxidoreductase activity"/>
    <property type="evidence" value="ECO:0007669"/>
    <property type="project" value="InterPro"/>
</dbReference>
<accession>A0A4P6MZA2</accession>
<dbReference type="SMART" id="SM00829">
    <property type="entry name" value="PKS_ER"/>
    <property type="match status" value="1"/>
</dbReference>
<evidence type="ECO:0000259" key="1">
    <source>
        <dbReference type="SMART" id="SM00829"/>
    </source>
</evidence>
<dbReference type="PANTHER" id="PTHR43677">
    <property type="entry name" value="SHORT-CHAIN DEHYDROGENASE/REDUCTASE"/>
    <property type="match status" value="1"/>
</dbReference>
<reference evidence="2 3" key="1">
    <citation type="submission" date="2019-02" db="EMBL/GenBank/DDBJ databases">
        <title>Genomic data mining of an Antarctic deep-sea actinobacterium, Janibacterlimosus P3-3-X1.</title>
        <authorList>
            <person name="Liao L."/>
            <person name="Chen B."/>
        </authorList>
    </citation>
    <scope>NUCLEOTIDE SEQUENCE [LARGE SCALE GENOMIC DNA]</scope>
    <source>
        <strain evidence="2 3">P3-3-X1</strain>
    </source>
</reference>
<dbReference type="SUPFAM" id="SSF51735">
    <property type="entry name" value="NAD(P)-binding Rossmann-fold domains"/>
    <property type="match status" value="1"/>
</dbReference>
<organism evidence="2 3">
    <name type="scientific">Janibacter limosus</name>
    <dbReference type="NCBI Taxonomy" id="53458"/>
    <lineage>
        <taxon>Bacteria</taxon>
        <taxon>Bacillati</taxon>
        <taxon>Actinomycetota</taxon>
        <taxon>Actinomycetes</taxon>
        <taxon>Micrococcales</taxon>
        <taxon>Intrasporangiaceae</taxon>
        <taxon>Janibacter</taxon>
    </lineage>
</organism>
<evidence type="ECO:0000313" key="2">
    <source>
        <dbReference type="EMBL" id="QBF47093.1"/>
    </source>
</evidence>
<feature type="domain" description="Enoyl reductase (ER)" evidence="1">
    <location>
        <begin position="10"/>
        <end position="305"/>
    </location>
</feature>
<evidence type="ECO:0000313" key="3">
    <source>
        <dbReference type="Proteomes" id="UP000290408"/>
    </source>
</evidence>
<proteinExistence type="predicted"/>
<dbReference type="InterPro" id="IPR013149">
    <property type="entry name" value="ADH-like_C"/>
</dbReference>
<protein>
    <submittedName>
        <fullName evidence="2">Zinc-binding alcohol dehydrogenase family protein</fullName>
    </submittedName>
</protein>
<dbReference type="OrthoDB" id="9787435at2"/>
<dbReference type="AlphaFoldDB" id="A0A4P6MZA2"/>
<name>A0A4P6MZA2_9MICO</name>
<dbReference type="Pfam" id="PF00107">
    <property type="entry name" value="ADH_zinc_N"/>
    <property type="match status" value="1"/>
</dbReference>
<dbReference type="InterPro" id="IPR011032">
    <property type="entry name" value="GroES-like_sf"/>
</dbReference>
<dbReference type="Proteomes" id="UP000290408">
    <property type="component" value="Chromosome"/>
</dbReference>
<dbReference type="EMBL" id="CP036164">
    <property type="protein sequence ID" value="QBF47093.1"/>
    <property type="molecule type" value="Genomic_DNA"/>
</dbReference>
<dbReference type="Gene3D" id="3.90.180.10">
    <property type="entry name" value="Medium-chain alcohol dehydrogenases, catalytic domain"/>
    <property type="match status" value="1"/>
</dbReference>
<dbReference type="RefSeq" id="WP_130630293.1">
    <property type="nucleotide sequence ID" value="NZ_CP036164.1"/>
</dbReference>
<sequence length="308" mass="32167">MRAAVLQERGGTPVVVDHEEPSEQAGAVLIDVDTAGLGGWDVVGAYRESVDFPCVVRGEGVGRDQDGRRVYFGERSVLPFGALAERTVVPVPEVWEVPDGVDDATAITMAIAGTGALLPLEATRIEAGDRVLVVGGTGALGRIALPLARHFGAGRVVAAARDADALADLKSAGIADEVVTLTGEDDAARLRDASGGDGFDAVLDLVYGAPLEAAIAATRWGARIVNAGTLAGRQVTLGPGALLFRTLTTIGTGQRPPAEREQIWRRLLQLSTEVDLSMPTTHYALEDAATAWQAQVASPHGKVIVDIR</sequence>
<dbReference type="SUPFAM" id="SSF50129">
    <property type="entry name" value="GroES-like"/>
    <property type="match status" value="1"/>
</dbReference>
<dbReference type="InterPro" id="IPR020843">
    <property type="entry name" value="ER"/>
</dbReference>
<gene>
    <name evidence="2" type="ORF">EXU32_13065</name>
</gene>
<dbReference type="PANTHER" id="PTHR43677:SF11">
    <property type="entry name" value="ZINC-CONTAINING ALCOHOL DEHYDROGENASE"/>
    <property type="match status" value="1"/>
</dbReference>
<dbReference type="InterPro" id="IPR036291">
    <property type="entry name" value="NAD(P)-bd_dom_sf"/>
</dbReference>
<dbReference type="KEGG" id="jli:EXU32_13065"/>